<reference evidence="1" key="1">
    <citation type="submission" date="2015-12" db="EMBL/GenBank/DDBJ databases">
        <title>Gene expression during late stages of embryo sac development: a critical building block for successful pollen-pistil interactions.</title>
        <authorList>
            <person name="Liu Y."/>
            <person name="Joly V."/>
            <person name="Sabar M."/>
            <person name="Matton D.P."/>
        </authorList>
    </citation>
    <scope>NUCLEOTIDE SEQUENCE</scope>
</reference>
<dbReference type="EMBL" id="GEDG01027389">
    <property type="protein sequence ID" value="JAP13881.1"/>
    <property type="molecule type" value="Transcribed_RNA"/>
</dbReference>
<accession>A0A0V0H1K5</accession>
<proteinExistence type="predicted"/>
<organism evidence="1">
    <name type="scientific">Solanum chacoense</name>
    <name type="common">Chaco potato</name>
    <dbReference type="NCBI Taxonomy" id="4108"/>
    <lineage>
        <taxon>Eukaryota</taxon>
        <taxon>Viridiplantae</taxon>
        <taxon>Streptophyta</taxon>
        <taxon>Embryophyta</taxon>
        <taxon>Tracheophyta</taxon>
        <taxon>Spermatophyta</taxon>
        <taxon>Magnoliopsida</taxon>
        <taxon>eudicotyledons</taxon>
        <taxon>Gunneridae</taxon>
        <taxon>Pentapetalae</taxon>
        <taxon>asterids</taxon>
        <taxon>lamiids</taxon>
        <taxon>Solanales</taxon>
        <taxon>Solanaceae</taxon>
        <taxon>Solanoideae</taxon>
        <taxon>Solaneae</taxon>
        <taxon>Solanum</taxon>
    </lineage>
</organism>
<name>A0A0V0H1K5_SOLCH</name>
<sequence length="64" mass="7654">MVLLLKNYFSVLNECYVPIHDITLSHFSLSGPSPIFISARFLYFSLYYSVTQIYKHHNYVRRIH</sequence>
<protein>
    <submittedName>
        <fullName evidence="1">Putative ovule protein</fullName>
    </submittedName>
</protein>
<evidence type="ECO:0000313" key="1">
    <source>
        <dbReference type="EMBL" id="JAP13881.1"/>
    </source>
</evidence>
<dbReference type="AlphaFoldDB" id="A0A0V0H1K5"/>